<dbReference type="Proteomes" id="UP000678499">
    <property type="component" value="Unassembled WGS sequence"/>
</dbReference>
<dbReference type="SMART" id="SM00099">
    <property type="entry name" value="btg1"/>
    <property type="match status" value="1"/>
</dbReference>
<feature type="compositionally biased region" description="Low complexity" evidence="3">
    <location>
        <begin position="317"/>
        <end position="327"/>
    </location>
</feature>
<reference evidence="5" key="1">
    <citation type="submission" date="2020-11" db="EMBL/GenBank/DDBJ databases">
        <authorList>
            <person name="Tran Van P."/>
        </authorList>
    </citation>
    <scope>NUCLEOTIDE SEQUENCE</scope>
</reference>
<dbReference type="OrthoDB" id="19928at2759"/>
<feature type="domain" description="Anti-proliferative protein" evidence="4">
    <location>
        <begin position="86"/>
        <end position="105"/>
    </location>
</feature>
<evidence type="ECO:0000313" key="6">
    <source>
        <dbReference type="Proteomes" id="UP000678499"/>
    </source>
</evidence>
<dbReference type="PANTHER" id="PTHR17537">
    <property type="entry name" value="TRANSDUCER OF ERBB2 TOB"/>
    <property type="match status" value="1"/>
</dbReference>
<evidence type="ECO:0000313" key="5">
    <source>
        <dbReference type="EMBL" id="CAD7274971.1"/>
    </source>
</evidence>
<evidence type="ECO:0000259" key="4">
    <source>
        <dbReference type="PROSITE" id="PS01203"/>
    </source>
</evidence>
<proteinExistence type="inferred from homology"/>
<dbReference type="SUPFAM" id="SSF160696">
    <property type="entry name" value="BTG domain-like"/>
    <property type="match status" value="1"/>
</dbReference>
<dbReference type="InterPro" id="IPR015676">
    <property type="entry name" value="Tob1/2"/>
</dbReference>
<dbReference type="PANTHER" id="PTHR17537:SF5">
    <property type="entry name" value="TRANSDUCER OF ERBB2, ISOFORM A"/>
    <property type="match status" value="1"/>
</dbReference>
<dbReference type="GO" id="GO:0005737">
    <property type="term" value="C:cytoplasm"/>
    <property type="evidence" value="ECO:0007669"/>
    <property type="project" value="TreeGrafter"/>
</dbReference>
<dbReference type="AlphaFoldDB" id="A0A7R9BIP2"/>
<feature type="region of interest" description="Disordered" evidence="3">
    <location>
        <begin position="306"/>
        <end position="362"/>
    </location>
</feature>
<comment type="similarity">
    <text evidence="1">Belongs to the BTG family.</text>
</comment>
<accession>A0A7R9BIP2</accession>
<dbReference type="PRINTS" id="PR00310">
    <property type="entry name" value="ANTIPRLFBTG1"/>
</dbReference>
<protein>
    <recommendedName>
        <fullName evidence="4">Anti-proliferative protein domain-containing protein</fullName>
    </recommendedName>
</protein>
<evidence type="ECO:0000256" key="2">
    <source>
        <dbReference type="ARBA" id="ARBA00022553"/>
    </source>
</evidence>
<dbReference type="Pfam" id="PF07742">
    <property type="entry name" value="BTG"/>
    <property type="match status" value="1"/>
</dbReference>
<sequence>MHMEIQVALNFVISYLYNKLPRRRVNIFGEELEKALKAKFDGHWYPEKPCRGSAFRCLKTSNPVDPVLCIAALESGMVLDDIREHLPQDMSVWIDPGEVSFRIGEKGPLKMLYSEKGRQGGGGGGVACGVVPAGVAAAVSAGVPGGAGAVNGGAMAVVLDDGAVAVVPNSEMDKPVADLATAMTTLRVASPTAVNKQPVTFTTAAFAQTKFGSTKLKNSSKRPNRMSPTEFSHYIKQRALLQQQQRLKFAAPVVQPAQRANGYSGFPRPRSLSPGSAGYELPSPLSYLSEMKAPVAQGISPFPDTTGLWQPPSASDLLGGLQQQQQSFGGGTPSLTPPPSSGSSTSSLMMGQSPAQLGDPQDLMDGLNLGALAYTNASNGYQHLLVAN</sequence>
<dbReference type="InterPro" id="IPR002087">
    <property type="entry name" value="Anti_prolifrtn"/>
</dbReference>
<dbReference type="InterPro" id="IPR036054">
    <property type="entry name" value="BTG-like_sf"/>
</dbReference>
<evidence type="ECO:0000256" key="1">
    <source>
        <dbReference type="ARBA" id="ARBA00007989"/>
    </source>
</evidence>
<dbReference type="GO" id="GO:0005634">
    <property type="term" value="C:nucleus"/>
    <property type="evidence" value="ECO:0007669"/>
    <property type="project" value="TreeGrafter"/>
</dbReference>
<dbReference type="Gene3D" id="3.90.640.90">
    <property type="entry name" value="Anti-proliferative protein, N-terminal domain"/>
    <property type="match status" value="1"/>
</dbReference>
<keyword evidence="2" id="KW-0597">Phosphoprotein</keyword>
<evidence type="ECO:0000256" key="3">
    <source>
        <dbReference type="SAM" id="MobiDB-lite"/>
    </source>
</evidence>
<keyword evidence="6" id="KW-1185">Reference proteome</keyword>
<dbReference type="EMBL" id="CAJPEX010000334">
    <property type="protein sequence ID" value="CAG0915123.1"/>
    <property type="molecule type" value="Genomic_DNA"/>
</dbReference>
<feature type="compositionally biased region" description="Low complexity" evidence="3">
    <location>
        <begin position="341"/>
        <end position="354"/>
    </location>
</feature>
<dbReference type="EMBL" id="OA882371">
    <property type="protein sequence ID" value="CAD7274971.1"/>
    <property type="molecule type" value="Genomic_DNA"/>
</dbReference>
<name>A0A7R9BIP2_9CRUS</name>
<organism evidence="5">
    <name type="scientific">Notodromas monacha</name>
    <dbReference type="NCBI Taxonomy" id="399045"/>
    <lineage>
        <taxon>Eukaryota</taxon>
        <taxon>Metazoa</taxon>
        <taxon>Ecdysozoa</taxon>
        <taxon>Arthropoda</taxon>
        <taxon>Crustacea</taxon>
        <taxon>Oligostraca</taxon>
        <taxon>Ostracoda</taxon>
        <taxon>Podocopa</taxon>
        <taxon>Podocopida</taxon>
        <taxon>Cypridocopina</taxon>
        <taxon>Cypridoidea</taxon>
        <taxon>Cyprididae</taxon>
        <taxon>Notodromas</taxon>
    </lineage>
</organism>
<dbReference type="PROSITE" id="PS01203">
    <property type="entry name" value="BTG_2"/>
    <property type="match status" value="1"/>
</dbReference>
<gene>
    <name evidence="5" type="ORF">NMOB1V02_LOCUS2781</name>
</gene>
<dbReference type="GO" id="GO:0003714">
    <property type="term" value="F:transcription corepressor activity"/>
    <property type="evidence" value="ECO:0007669"/>
    <property type="project" value="TreeGrafter"/>
</dbReference>